<accession>A0A6G0SSV9</accession>
<keyword evidence="2" id="KW-1185">Reference proteome</keyword>
<dbReference type="AlphaFoldDB" id="A0A6G0SSV9"/>
<name>A0A6G0SSV9_APHGL</name>
<proteinExistence type="predicted"/>
<protein>
    <submittedName>
        <fullName evidence="1">Uncharacterized protein</fullName>
    </submittedName>
</protein>
<comment type="caution">
    <text evidence="1">The sequence shown here is derived from an EMBL/GenBank/DDBJ whole genome shotgun (WGS) entry which is preliminary data.</text>
</comment>
<organism evidence="1 2">
    <name type="scientific">Aphis glycines</name>
    <name type="common">Soybean aphid</name>
    <dbReference type="NCBI Taxonomy" id="307491"/>
    <lineage>
        <taxon>Eukaryota</taxon>
        <taxon>Metazoa</taxon>
        <taxon>Ecdysozoa</taxon>
        <taxon>Arthropoda</taxon>
        <taxon>Hexapoda</taxon>
        <taxon>Insecta</taxon>
        <taxon>Pterygota</taxon>
        <taxon>Neoptera</taxon>
        <taxon>Paraneoptera</taxon>
        <taxon>Hemiptera</taxon>
        <taxon>Sternorrhyncha</taxon>
        <taxon>Aphidomorpha</taxon>
        <taxon>Aphidoidea</taxon>
        <taxon>Aphididae</taxon>
        <taxon>Aphidini</taxon>
        <taxon>Aphis</taxon>
        <taxon>Aphis</taxon>
    </lineage>
</organism>
<sequence>MNEGWNQRAAKTTEPIYLKFLVNVLITMHRFALRWQATHGGQTWPPNIPFPTADGTEHRHTTDLLKPTDQLQLGNDGLIYISKLCTKDIRTIYQIAYIKDYTLLNDCDNLYLCGVLNLNPMMYHCIRKTIVNEDDLSAYDIISRAKLMENLYPQLIHYLNNNKYLKSFEDKSVSLRYLLLERKLMENLEFYKHKHFFDFSTTKLLANFRDFDILFISSEGILYSIIKFFWLSDFFLTTLQKKILRKNENFCGLKITQKKSKYFENLAICTNLLSYLICMPIQSINCYMDGGGITSLNGGAIKFIHAAAAYYTTTQYTLCVVQNMKCVDDNKTTRINILHNMFFGL</sequence>
<gene>
    <name evidence="1" type="ORF">AGLY_018160</name>
</gene>
<dbReference type="Proteomes" id="UP000475862">
    <property type="component" value="Unassembled WGS sequence"/>
</dbReference>
<reference evidence="1 2" key="1">
    <citation type="submission" date="2019-08" db="EMBL/GenBank/DDBJ databases">
        <title>The genome of the soybean aphid Biotype 1, its phylome, world population structure and adaptation to the North American continent.</title>
        <authorList>
            <person name="Giordano R."/>
            <person name="Donthu R.K."/>
            <person name="Hernandez A.G."/>
            <person name="Wright C.L."/>
            <person name="Zimin A.V."/>
        </authorList>
    </citation>
    <scope>NUCLEOTIDE SEQUENCE [LARGE SCALE GENOMIC DNA]</scope>
    <source>
        <tissue evidence="1">Whole aphids</tissue>
    </source>
</reference>
<evidence type="ECO:0000313" key="1">
    <source>
        <dbReference type="EMBL" id="KAE9521443.1"/>
    </source>
</evidence>
<evidence type="ECO:0000313" key="2">
    <source>
        <dbReference type="Proteomes" id="UP000475862"/>
    </source>
</evidence>
<dbReference type="EMBL" id="VYZN01002870">
    <property type="protein sequence ID" value="KAE9521443.1"/>
    <property type="molecule type" value="Genomic_DNA"/>
</dbReference>